<reference evidence="2 3" key="1">
    <citation type="submission" date="2017-11" db="EMBL/GenBank/DDBJ databases">
        <title>De novo assembly and phasing of dikaryotic genomes from two isolates of Puccinia coronata f. sp. avenae, the causal agent of oat crown rust.</title>
        <authorList>
            <person name="Miller M.E."/>
            <person name="Zhang Y."/>
            <person name="Omidvar V."/>
            <person name="Sperschneider J."/>
            <person name="Schwessinger B."/>
            <person name="Raley C."/>
            <person name="Palmer J.M."/>
            <person name="Garnica D."/>
            <person name="Upadhyaya N."/>
            <person name="Rathjen J."/>
            <person name="Taylor J.M."/>
            <person name="Park R.F."/>
            <person name="Dodds P.N."/>
            <person name="Hirsch C.D."/>
            <person name="Kianian S.F."/>
            <person name="Figueroa M."/>
        </authorList>
    </citation>
    <scope>NUCLEOTIDE SEQUENCE [LARGE SCALE GENOMIC DNA]</scope>
    <source>
        <strain evidence="2">12NC29</strain>
    </source>
</reference>
<feature type="compositionally biased region" description="Low complexity" evidence="1">
    <location>
        <begin position="107"/>
        <end position="116"/>
    </location>
</feature>
<evidence type="ECO:0000313" key="2">
    <source>
        <dbReference type="EMBL" id="PLW47858.1"/>
    </source>
</evidence>
<sequence length="638" mass="71285">MNSNFQSNSEPTHPMAAANLNLNIYPQPMAAANLNHNIYPQPSRPPPVGSYYQSHPNLSSHVIPHGNFQLVATASGDINRYIHDQSYDVNSNDGFYNTHGQHRQHIHQQQNQEENQPNLAPGTPATPNIATEKHDNRTSGPNMREINHLLKGLAKDRQPPSPLPADQLVPVPALAGSPPNVGPNGATNQLIPTILNVEERKQPEDKQQEDDCLPQLPEDVMEEISAMDLDELCEYEALHATSRRLPAYLKAELDEIYYEFERQLHIIAIRHQLHTTLLYTHIGQMNQMRGATNYNNFCRFNPQAREIFSAKDQELKQRCKEVAKVWNAMEPNIKMKYKDPDYLESIRGDVPITVVNGIVQTARKTHVASTTLNLASNKKSISFVRRWAKETTDQGFLVISSARSSGDLYIQGGSRMGVNFLNMLICSGDPLRKFHTYVAGMSVAEELTGEEVTFCPTGNREKRKPGKMERSEDVNSNNKKADKYCSGSIGVKKFRGWPGKNAARNLKAAHVNVQIKANDNDFHANELFQPINAISVEESYRILRAIGEGWIRLTNSTEDGDGEDPPKDASGAPKRRRGDGDGEEAPKGASGVPKRRRIARKNLSNSLVDSDASLDNNESRQDEDSEDNDFDRGNDSDE</sequence>
<comment type="caution">
    <text evidence="2">The sequence shown here is derived from an EMBL/GenBank/DDBJ whole genome shotgun (WGS) entry which is preliminary data.</text>
</comment>
<dbReference type="EMBL" id="PGCJ01000107">
    <property type="protein sequence ID" value="PLW47858.1"/>
    <property type="molecule type" value="Genomic_DNA"/>
</dbReference>
<feature type="compositionally biased region" description="Basic and acidic residues" evidence="1">
    <location>
        <begin position="466"/>
        <end position="479"/>
    </location>
</feature>
<organism evidence="2 3">
    <name type="scientific">Puccinia coronata f. sp. avenae</name>
    <dbReference type="NCBI Taxonomy" id="200324"/>
    <lineage>
        <taxon>Eukaryota</taxon>
        <taxon>Fungi</taxon>
        <taxon>Dikarya</taxon>
        <taxon>Basidiomycota</taxon>
        <taxon>Pucciniomycotina</taxon>
        <taxon>Pucciniomycetes</taxon>
        <taxon>Pucciniales</taxon>
        <taxon>Pucciniaceae</taxon>
        <taxon>Puccinia</taxon>
    </lineage>
</organism>
<protein>
    <submittedName>
        <fullName evidence="2">Uncharacterized protein</fullName>
    </submittedName>
</protein>
<proteinExistence type="predicted"/>
<feature type="region of interest" description="Disordered" evidence="1">
    <location>
        <begin position="457"/>
        <end position="479"/>
    </location>
</feature>
<feature type="region of interest" description="Disordered" evidence="1">
    <location>
        <begin position="99"/>
        <end position="143"/>
    </location>
</feature>
<keyword evidence="3" id="KW-1185">Reference proteome</keyword>
<evidence type="ECO:0000313" key="3">
    <source>
        <dbReference type="Proteomes" id="UP000235388"/>
    </source>
</evidence>
<evidence type="ECO:0000256" key="1">
    <source>
        <dbReference type="SAM" id="MobiDB-lite"/>
    </source>
</evidence>
<dbReference type="AlphaFoldDB" id="A0A2N5VCX5"/>
<feature type="compositionally biased region" description="Polar residues" evidence="1">
    <location>
        <begin position="602"/>
        <end position="616"/>
    </location>
</feature>
<dbReference type="OrthoDB" id="2507221at2759"/>
<dbReference type="Proteomes" id="UP000235388">
    <property type="component" value="Unassembled WGS sequence"/>
</dbReference>
<feature type="region of interest" description="Disordered" evidence="1">
    <location>
        <begin position="555"/>
        <end position="638"/>
    </location>
</feature>
<gene>
    <name evidence="2" type="ORF">PCANC_07884</name>
</gene>
<name>A0A2N5VCX5_9BASI</name>
<accession>A0A2N5VCX5</accession>